<dbReference type="AlphaFoldDB" id="A0AAV2QS69"/>
<feature type="non-terminal residue" evidence="2">
    <location>
        <position position="1"/>
    </location>
</feature>
<reference evidence="2 3" key="1">
    <citation type="submission" date="2024-05" db="EMBL/GenBank/DDBJ databases">
        <authorList>
            <person name="Wallberg A."/>
        </authorList>
    </citation>
    <scope>NUCLEOTIDE SEQUENCE [LARGE SCALE GENOMIC DNA]</scope>
</reference>
<comment type="caution">
    <text evidence="2">The sequence shown here is derived from an EMBL/GenBank/DDBJ whole genome shotgun (WGS) entry which is preliminary data.</text>
</comment>
<dbReference type="EMBL" id="CAXKWB010010803">
    <property type="protein sequence ID" value="CAL4099273.1"/>
    <property type="molecule type" value="Genomic_DNA"/>
</dbReference>
<feature type="signal peptide" evidence="1">
    <location>
        <begin position="1"/>
        <end position="19"/>
    </location>
</feature>
<gene>
    <name evidence="2" type="ORF">MNOR_LOCUS16446</name>
</gene>
<evidence type="ECO:0000313" key="3">
    <source>
        <dbReference type="Proteomes" id="UP001497623"/>
    </source>
</evidence>
<evidence type="ECO:0000313" key="2">
    <source>
        <dbReference type="EMBL" id="CAL4099273.1"/>
    </source>
</evidence>
<keyword evidence="1" id="KW-0732">Signal</keyword>
<proteinExistence type="predicted"/>
<dbReference type="Proteomes" id="UP001497623">
    <property type="component" value="Unassembled WGS sequence"/>
</dbReference>
<protein>
    <recommendedName>
        <fullName evidence="4">Glycosyltransferase</fullName>
    </recommendedName>
</protein>
<feature type="chain" id="PRO_5043595567" description="Glycosyltransferase" evidence="1">
    <location>
        <begin position="20"/>
        <end position="157"/>
    </location>
</feature>
<feature type="non-terminal residue" evidence="2">
    <location>
        <position position="157"/>
    </location>
</feature>
<name>A0AAV2QS69_MEGNR</name>
<keyword evidence="3" id="KW-1185">Reference proteome</keyword>
<sequence length="157" mass="17247">SGKMRAVLLLLIFMSFILMICIPKELLLSSTNRLNKPKVAAVPPNNSNSYQDNVGIRKSSNMENNAITNAKESPKKLDLDEILMSSSDVTWPVVVMGTGGRTGNCLNTYAVSLALKKEFGGDVTIVVRRRVHDMVAKVMDTHGLTLPVVEEIFTQRA</sequence>
<accession>A0AAV2QS69</accession>
<evidence type="ECO:0000256" key="1">
    <source>
        <dbReference type="SAM" id="SignalP"/>
    </source>
</evidence>
<evidence type="ECO:0008006" key="4">
    <source>
        <dbReference type="Google" id="ProtNLM"/>
    </source>
</evidence>
<organism evidence="2 3">
    <name type="scientific">Meganyctiphanes norvegica</name>
    <name type="common">Northern krill</name>
    <name type="synonym">Thysanopoda norvegica</name>
    <dbReference type="NCBI Taxonomy" id="48144"/>
    <lineage>
        <taxon>Eukaryota</taxon>
        <taxon>Metazoa</taxon>
        <taxon>Ecdysozoa</taxon>
        <taxon>Arthropoda</taxon>
        <taxon>Crustacea</taxon>
        <taxon>Multicrustacea</taxon>
        <taxon>Malacostraca</taxon>
        <taxon>Eumalacostraca</taxon>
        <taxon>Eucarida</taxon>
        <taxon>Euphausiacea</taxon>
        <taxon>Euphausiidae</taxon>
        <taxon>Meganyctiphanes</taxon>
    </lineage>
</organism>